<proteinExistence type="predicted"/>
<keyword evidence="1" id="KW-0812">Transmembrane</keyword>
<evidence type="ECO:0000313" key="2">
    <source>
        <dbReference type="EMBL" id="RVW71939.1"/>
    </source>
</evidence>
<dbReference type="AlphaFoldDB" id="A0A438GI99"/>
<evidence type="ECO:0000256" key="1">
    <source>
        <dbReference type="SAM" id="Phobius"/>
    </source>
</evidence>
<evidence type="ECO:0000313" key="3">
    <source>
        <dbReference type="Proteomes" id="UP000288805"/>
    </source>
</evidence>
<dbReference type="PANTHER" id="PTHR33389">
    <property type="entry name" value="FAMILY PROTEIN, PUTATIVE (DUF2921)-RELATED"/>
    <property type="match status" value="1"/>
</dbReference>
<keyword evidence="1" id="KW-0472">Membrane</keyword>
<comment type="caution">
    <text evidence="2">The sequence shown here is derived from an EMBL/GenBank/DDBJ whole genome shotgun (WGS) entry which is preliminary data.</text>
</comment>
<reference evidence="2 3" key="1">
    <citation type="journal article" date="2018" name="PLoS Genet.">
        <title>Population sequencing reveals clonal diversity and ancestral inbreeding in the grapevine cultivar Chardonnay.</title>
        <authorList>
            <person name="Roach M.J."/>
            <person name="Johnson D.L."/>
            <person name="Bohlmann J."/>
            <person name="van Vuuren H.J."/>
            <person name="Jones S.J."/>
            <person name="Pretorius I.S."/>
            <person name="Schmidt S.A."/>
            <person name="Borneman A.R."/>
        </authorList>
    </citation>
    <scope>NUCLEOTIDE SEQUENCE [LARGE SCALE GENOMIC DNA]</scope>
    <source>
        <strain evidence="3">cv. Chardonnay</strain>
        <tissue evidence="2">Leaf</tissue>
    </source>
</reference>
<dbReference type="EMBL" id="QGNW01000426">
    <property type="protein sequence ID" value="RVW71939.1"/>
    <property type="molecule type" value="Genomic_DNA"/>
</dbReference>
<dbReference type="PANTHER" id="PTHR33389:SF18">
    <property type="entry name" value="OS01G0677900 PROTEIN"/>
    <property type="match status" value="1"/>
</dbReference>
<gene>
    <name evidence="2" type="ORF">CK203_052554</name>
</gene>
<accession>A0A438GI99</accession>
<feature type="transmembrane region" description="Helical" evidence="1">
    <location>
        <begin position="125"/>
        <end position="143"/>
    </location>
</feature>
<name>A0A438GI99_VITVI</name>
<keyword evidence="1" id="KW-1133">Transmembrane helix</keyword>
<dbReference type="Proteomes" id="UP000288805">
    <property type="component" value="Unassembled WGS sequence"/>
</dbReference>
<sequence>MTLVGKGWWDVKKNQIYVVACQILNTTNFLAIAHVGVRNSKGVKAWGYSEPLFVGDKFCDPYKYAIPVSENSRSSVPISTSMPANSEVEANTGDSSPLNISYKISFNLEPGAEFGVPCADFYSTAWDVIILCGGVLFSAFIFLQQRFGGHFILPKRLKELETYEKVTVVCGKLEESST</sequence>
<organism evidence="2 3">
    <name type="scientific">Vitis vinifera</name>
    <name type="common">Grape</name>
    <dbReference type="NCBI Taxonomy" id="29760"/>
    <lineage>
        <taxon>Eukaryota</taxon>
        <taxon>Viridiplantae</taxon>
        <taxon>Streptophyta</taxon>
        <taxon>Embryophyta</taxon>
        <taxon>Tracheophyta</taxon>
        <taxon>Spermatophyta</taxon>
        <taxon>Magnoliopsida</taxon>
        <taxon>eudicotyledons</taxon>
        <taxon>Gunneridae</taxon>
        <taxon>Pentapetalae</taxon>
        <taxon>rosids</taxon>
        <taxon>Vitales</taxon>
        <taxon>Vitaceae</taxon>
        <taxon>Viteae</taxon>
        <taxon>Vitis</taxon>
    </lineage>
</organism>
<protein>
    <submittedName>
        <fullName evidence="2">Uncharacterized protein</fullName>
    </submittedName>
</protein>